<proteinExistence type="predicted"/>
<evidence type="ECO:0000313" key="1">
    <source>
        <dbReference type="EMBL" id="QHB39387.1"/>
    </source>
</evidence>
<protein>
    <submittedName>
        <fullName evidence="1">Uncharacterized protein</fullName>
    </submittedName>
</protein>
<dbReference type="Proteomes" id="UP000463927">
    <property type="component" value="Segment"/>
</dbReference>
<gene>
    <name evidence="1" type="ORF">lillamy95_gp067</name>
</gene>
<reference evidence="1 2" key="1">
    <citation type="journal article" date="2020" name="Viruses">
        <title>Diversity and Host Interactions Among Virulent and Temperate Baltic Sea Flavobacterium Phages.</title>
        <authorList>
            <person name="Nilsson E."/>
            <person name="Bayfield O.W."/>
            <person name="Lundin D."/>
            <person name="Antson A.A."/>
            <person name="Holmfeldt K."/>
        </authorList>
    </citation>
    <scope>NUCLEOTIDE SEQUENCE [LARGE SCALE GENOMIC DNA]</scope>
</reference>
<name>A0A6B9LBC5_9CAUD</name>
<evidence type="ECO:0000313" key="2">
    <source>
        <dbReference type="Proteomes" id="UP000463927"/>
    </source>
</evidence>
<sequence>MATKTNLLSSINTQLTAIITQAKHRLSMSALVDELYPSVISDTQATANVFTASNATDRTYNLKIVKQGRCVTIKGRLKNTLVSIISGVDFATITNAEFLPSDLTTYYGIGESGSVRITLDAGGALSVVGSMDSESEIEINFIYFTLN</sequence>
<dbReference type="EMBL" id="MN812216">
    <property type="protein sequence ID" value="QHB39387.1"/>
    <property type="molecule type" value="Genomic_DNA"/>
</dbReference>
<organism evidence="1 2">
    <name type="scientific">Flavobacterium phage vB_FspS_lillamy9-5</name>
    <dbReference type="NCBI Taxonomy" id="2686255"/>
    <lineage>
        <taxon>Viruses</taxon>
        <taxon>Duplodnaviria</taxon>
        <taxon>Heunggongvirae</taxon>
        <taxon>Uroviricota</taxon>
        <taxon>Caudoviricetes</taxon>
        <taxon>Lillamyvirus</taxon>
        <taxon>Lillamyvirus lillamy</taxon>
    </lineage>
</organism>
<accession>A0A6B9LBC5</accession>